<comment type="caution">
    <text evidence="2">The sequence shown here is derived from an EMBL/GenBank/DDBJ whole genome shotgun (WGS) entry which is preliminary data.</text>
</comment>
<dbReference type="OrthoDB" id="539213at2759"/>
<evidence type="ECO:0000313" key="2">
    <source>
        <dbReference type="EMBL" id="CAB9497668.1"/>
    </source>
</evidence>
<dbReference type="Gene3D" id="1.25.40.20">
    <property type="entry name" value="Ankyrin repeat-containing domain"/>
    <property type="match status" value="1"/>
</dbReference>
<dbReference type="Proteomes" id="UP001153069">
    <property type="component" value="Unassembled WGS sequence"/>
</dbReference>
<dbReference type="InterPro" id="IPR036770">
    <property type="entry name" value="Ankyrin_rpt-contain_sf"/>
</dbReference>
<sequence>MRDRSSWGDFGWRGMLSGLSHAGVESEAPEGRSLPRTVVKIGSTLTSPQRSNSQRRAECFATSTVQSYPSFPVSEQHKTEVTMASVAGEPSAKRKRVDDVADGSNGGMEDDATAKRKLAEAGFDPNDCITAIDLPSSRGPSETTYWLDSITPMIYFSHHGDLAMCRYILKQGGITGATRAGPELWFPMKAAVVNGNLAVAQWLYKNGAKEDIFEEKNSPFISAWNFCWNERKARDGEWKDYRPEILSWSQDVLRTHNSFQMFLKGTLHPEFSMKALHANLVAKLGSKKAADVLMESIGTDKGNILWTKLLTESPAQQLRGNSGVLKSIAEFVGGVGVYSAKEMENHRKLVELLPQSLIEFPSGNQDVD</sequence>
<dbReference type="SUPFAM" id="SSF48403">
    <property type="entry name" value="Ankyrin repeat"/>
    <property type="match status" value="1"/>
</dbReference>
<reference evidence="2" key="1">
    <citation type="submission" date="2020-06" db="EMBL/GenBank/DDBJ databases">
        <authorList>
            <consortium name="Plant Systems Biology data submission"/>
        </authorList>
    </citation>
    <scope>NUCLEOTIDE SEQUENCE</scope>
    <source>
        <strain evidence="2">D6</strain>
    </source>
</reference>
<keyword evidence="3" id="KW-1185">Reference proteome</keyword>
<evidence type="ECO:0008006" key="4">
    <source>
        <dbReference type="Google" id="ProtNLM"/>
    </source>
</evidence>
<gene>
    <name evidence="2" type="ORF">SEMRO_23_G016120.1</name>
</gene>
<accession>A0A9N8H5H0</accession>
<proteinExistence type="predicted"/>
<name>A0A9N8H5H0_9STRA</name>
<dbReference type="AlphaFoldDB" id="A0A9N8H5H0"/>
<protein>
    <recommendedName>
        <fullName evidence="4">Ankyrin repeat protein</fullName>
    </recommendedName>
</protein>
<dbReference type="EMBL" id="CAICTM010000023">
    <property type="protein sequence ID" value="CAB9497668.1"/>
    <property type="molecule type" value="Genomic_DNA"/>
</dbReference>
<feature type="region of interest" description="Disordered" evidence="1">
    <location>
        <begin position="82"/>
        <end position="111"/>
    </location>
</feature>
<evidence type="ECO:0000313" key="3">
    <source>
        <dbReference type="Proteomes" id="UP001153069"/>
    </source>
</evidence>
<organism evidence="2 3">
    <name type="scientific">Seminavis robusta</name>
    <dbReference type="NCBI Taxonomy" id="568900"/>
    <lineage>
        <taxon>Eukaryota</taxon>
        <taxon>Sar</taxon>
        <taxon>Stramenopiles</taxon>
        <taxon>Ochrophyta</taxon>
        <taxon>Bacillariophyta</taxon>
        <taxon>Bacillariophyceae</taxon>
        <taxon>Bacillariophycidae</taxon>
        <taxon>Naviculales</taxon>
        <taxon>Naviculaceae</taxon>
        <taxon>Seminavis</taxon>
    </lineage>
</organism>
<evidence type="ECO:0000256" key="1">
    <source>
        <dbReference type="SAM" id="MobiDB-lite"/>
    </source>
</evidence>